<evidence type="ECO:0000256" key="2">
    <source>
        <dbReference type="ARBA" id="ARBA00022801"/>
    </source>
</evidence>
<comment type="similarity">
    <text evidence="1 4">Belongs to the glycosyl hydrolase 1 family.</text>
</comment>
<evidence type="ECO:0000256" key="3">
    <source>
        <dbReference type="ARBA" id="ARBA00023295"/>
    </source>
</evidence>
<dbReference type="SUPFAM" id="SSF51445">
    <property type="entry name" value="(Trans)glycosidases"/>
    <property type="match status" value="1"/>
</dbReference>
<dbReference type="PANTHER" id="PTHR10353">
    <property type="entry name" value="GLYCOSYL HYDROLASE"/>
    <property type="match status" value="1"/>
</dbReference>
<evidence type="ECO:0000313" key="5">
    <source>
        <dbReference type="Proteomes" id="UP000887540"/>
    </source>
</evidence>
<evidence type="ECO:0000313" key="6">
    <source>
        <dbReference type="WBParaSite" id="ACRNAN_scaffold2772.g25829.t1"/>
    </source>
</evidence>
<sequence length="205" mass="23731">MDQGGFLNPKSVDWFGEYARFCSADFLGLNYYFGCKIRNRLPEECTPDKPIDILEGGYKASYDPSWKQINPPKGWIYTYPEGLRRQLHQFRTEYGNPRVIITENGCMDTLNEGLNDISRIEYLRVHLAAVAQAIQEGCNVIGYTAWSLMDNFEWSEGYEIKFGLYRVDFNDPDRKRTPKASALWYKKVVAEQAVDLNEKLINSKI</sequence>
<reference evidence="6" key="1">
    <citation type="submission" date="2022-11" db="UniProtKB">
        <authorList>
            <consortium name="WormBaseParasite"/>
        </authorList>
    </citation>
    <scope>IDENTIFICATION</scope>
</reference>
<dbReference type="GO" id="GO:0005975">
    <property type="term" value="P:carbohydrate metabolic process"/>
    <property type="evidence" value="ECO:0007669"/>
    <property type="project" value="InterPro"/>
</dbReference>
<dbReference type="Gene3D" id="3.20.20.80">
    <property type="entry name" value="Glycosidases"/>
    <property type="match status" value="1"/>
</dbReference>
<dbReference type="PANTHER" id="PTHR10353:SF36">
    <property type="entry name" value="LP05116P"/>
    <property type="match status" value="1"/>
</dbReference>
<dbReference type="Pfam" id="PF00232">
    <property type="entry name" value="Glyco_hydro_1"/>
    <property type="match status" value="1"/>
</dbReference>
<keyword evidence="2" id="KW-0378">Hydrolase</keyword>
<dbReference type="Proteomes" id="UP000887540">
    <property type="component" value="Unplaced"/>
</dbReference>
<evidence type="ECO:0000256" key="1">
    <source>
        <dbReference type="ARBA" id="ARBA00010838"/>
    </source>
</evidence>
<dbReference type="WBParaSite" id="ACRNAN_scaffold2772.g25829.t1">
    <property type="protein sequence ID" value="ACRNAN_scaffold2772.g25829.t1"/>
    <property type="gene ID" value="ACRNAN_scaffold2772.g25829"/>
</dbReference>
<evidence type="ECO:0000256" key="4">
    <source>
        <dbReference type="RuleBase" id="RU003690"/>
    </source>
</evidence>
<protein>
    <submittedName>
        <fullName evidence="6">Beta-glucosidase</fullName>
    </submittedName>
</protein>
<organism evidence="5 6">
    <name type="scientific">Acrobeloides nanus</name>
    <dbReference type="NCBI Taxonomy" id="290746"/>
    <lineage>
        <taxon>Eukaryota</taxon>
        <taxon>Metazoa</taxon>
        <taxon>Ecdysozoa</taxon>
        <taxon>Nematoda</taxon>
        <taxon>Chromadorea</taxon>
        <taxon>Rhabditida</taxon>
        <taxon>Tylenchina</taxon>
        <taxon>Cephalobomorpha</taxon>
        <taxon>Cephaloboidea</taxon>
        <taxon>Cephalobidae</taxon>
        <taxon>Acrobeloides</taxon>
    </lineage>
</organism>
<dbReference type="AlphaFoldDB" id="A0A914DJ72"/>
<dbReference type="GO" id="GO:0008422">
    <property type="term" value="F:beta-glucosidase activity"/>
    <property type="evidence" value="ECO:0007669"/>
    <property type="project" value="TreeGrafter"/>
</dbReference>
<name>A0A914DJ72_9BILA</name>
<dbReference type="InterPro" id="IPR001360">
    <property type="entry name" value="Glyco_hydro_1"/>
</dbReference>
<keyword evidence="3" id="KW-0326">Glycosidase</keyword>
<dbReference type="PRINTS" id="PR00131">
    <property type="entry name" value="GLHYDRLASE1"/>
</dbReference>
<accession>A0A914DJ72</accession>
<keyword evidence="5" id="KW-1185">Reference proteome</keyword>
<dbReference type="InterPro" id="IPR017853">
    <property type="entry name" value="GH"/>
</dbReference>
<proteinExistence type="inferred from homology"/>